<sequence>MSQSFPPEINIVTYNQIPVVEVNHPKCQAKISLQGAQLFSWQPAHCSQDVLWLSEVEPFVEGNAIRGGIPICYPWFGGVKQPAHGFARLRLWTLNQYQITDDGVELLFKLDNDAEIKMLLNETCTLTFTHFSEEAAQLALHSYFNVADIEQVAVFNLPSDCFNSLTQQQQAVSSPRKITENVDEIYSAEKSPSIIADQDNHREISVEHINASQIVVWNPWHKVTSSMSEQGYRTMLCVETARISSLLAKGEQVSVKISVKSN</sequence>
<name>A0A949SXH5_9PAST</name>
<dbReference type="SUPFAM" id="SSF74650">
    <property type="entry name" value="Galactose mutarotase-like"/>
    <property type="match status" value="1"/>
</dbReference>
<dbReference type="Proteomes" id="UP000732858">
    <property type="component" value="Unassembled WGS sequence"/>
</dbReference>
<feature type="active site" evidence="5">
    <location>
        <position position="141"/>
    </location>
</feature>
<dbReference type="Proteomes" id="UP001196379">
    <property type="component" value="Unassembled WGS sequence"/>
</dbReference>
<protein>
    <recommendedName>
        <fullName evidence="3">glucose-6-phosphate 1-epimerase</fullName>
        <ecNumber evidence="3">5.1.3.15</ecNumber>
    </recommendedName>
</protein>
<keyword evidence="9" id="KW-1185">Reference proteome</keyword>
<dbReference type="InterPro" id="IPR014718">
    <property type="entry name" value="GH-type_carb-bd"/>
</dbReference>
<dbReference type="PANTHER" id="PTHR11122">
    <property type="entry name" value="APOSPORY-ASSOCIATED PROTEIN C-RELATED"/>
    <property type="match status" value="1"/>
</dbReference>
<evidence type="ECO:0000313" key="9">
    <source>
        <dbReference type="Proteomes" id="UP001196379"/>
    </source>
</evidence>
<evidence type="ECO:0000313" key="7">
    <source>
        <dbReference type="EMBL" id="MBV6545964.1"/>
    </source>
</evidence>
<organism evidence="7 8">
    <name type="scientific">Ursidibacter maritimus</name>
    <dbReference type="NCBI Taxonomy" id="1331689"/>
    <lineage>
        <taxon>Bacteria</taxon>
        <taxon>Pseudomonadati</taxon>
        <taxon>Pseudomonadota</taxon>
        <taxon>Gammaproteobacteria</taxon>
        <taxon>Pasteurellales</taxon>
        <taxon>Pasteurellaceae</taxon>
        <taxon>Ursidibacter</taxon>
    </lineage>
</organism>
<evidence type="ECO:0000256" key="3">
    <source>
        <dbReference type="ARBA" id="ARBA00012083"/>
    </source>
</evidence>
<evidence type="ECO:0000313" key="6">
    <source>
        <dbReference type="EMBL" id="MBV6531488.1"/>
    </source>
</evidence>
<evidence type="ECO:0000256" key="4">
    <source>
        <dbReference type="ARBA" id="ARBA00023235"/>
    </source>
</evidence>
<dbReference type="OrthoDB" id="9790727at2"/>
<gene>
    <name evidence="6" type="ORF">HT657_04945</name>
    <name evidence="7" type="ORF">HT672_01395</name>
</gene>
<dbReference type="GO" id="GO:0030246">
    <property type="term" value="F:carbohydrate binding"/>
    <property type="evidence" value="ECO:0007669"/>
    <property type="project" value="InterPro"/>
</dbReference>
<evidence type="ECO:0000256" key="2">
    <source>
        <dbReference type="ARBA" id="ARBA00005866"/>
    </source>
</evidence>
<dbReference type="Pfam" id="PF01263">
    <property type="entry name" value="Aldose_epim"/>
    <property type="match status" value="1"/>
</dbReference>
<dbReference type="EMBL" id="JABULY010000002">
    <property type="protein sequence ID" value="MBV6531488.1"/>
    <property type="molecule type" value="Genomic_DNA"/>
</dbReference>
<dbReference type="EC" id="5.1.3.15" evidence="3"/>
<comment type="caution">
    <text evidence="7">The sequence shown here is derived from an EMBL/GenBank/DDBJ whole genome shotgun (WGS) entry which is preliminary data.</text>
</comment>
<dbReference type="InterPro" id="IPR025532">
    <property type="entry name" value="G6P_1-epimerase"/>
</dbReference>
<feature type="active site" evidence="5">
    <location>
        <position position="239"/>
    </location>
</feature>
<comment type="similarity">
    <text evidence="2">Belongs to the glucose-6-phosphate 1-epimerase family.</text>
</comment>
<dbReference type="Gene3D" id="2.70.98.10">
    <property type="match status" value="1"/>
</dbReference>
<reference evidence="7 9" key="1">
    <citation type="journal article" date="2021" name="Mol. Ecol.">
        <title>Polar bear-adapted Ursidibacter maritimus are remarkably conserved after generations in captivity.</title>
        <authorList>
            <person name="Espinosa-Gongora C."/>
            <person name="Hansen M.J."/>
            <person name="Bertelsen M.F."/>
            <person name="Bojesen A.M."/>
        </authorList>
    </citation>
    <scope>NUCLEOTIDE SEQUENCE</scope>
    <source>
        <strain evidence="7">Pb43105x</strain>
        <strain evidence="6 9">Pb43106</strain>
    </source>
</reference>
<dbReference type="GO" id="GO:0047938">
    <property type="term" value="F:glucose-6-phosphate 1-epimerase activity"/>
    <property type="evidence" value="ECO:0007669"/>
    <property type="project" value="UniProtKB-EC"/>
</dbReference>
<dbReference type="GeneID" id="65547994"/>
<dbReference type="RefSeq" id="WP_157402234.1">
    <property type="nucleotide sequence ID" value="NZ_JABULY010000002.1"/>
</dbReference>
<evidence type="ECO:0000256" key="5">
    <source>
        <dbReference type="PIRSR" id="PIRSR016020-1"/>
    </source>
</evidence>
<keyword evidence="4" id="KW-0413">Isomerase</keyword>
<dbReference type="GO" id="GO:0005975">
    <property type="term" value="P:carbohydrate metabolic process"/>
    <property type="evidence" value="ECO:0007669"/>
    <property type="project" value="InterPro"/>
</dbReference>
<dbReference type="PIRSF" id="PIRSF016020">
    <property type="entry name" value="PHexose_mutarotase"/>
    <property type="match status" value="1"/>
</dbReference>
<dbReference type="AlphaFoldDB" id="A0A949SXH5"/>
<evidence type="ECO:0000256" key="1">
    <source>
        <dbReference type="ARBA" id="ARBA00001096"/>
    </source>
</evidence>
<dbReference type="EMBL" id="JABUMC010000002">
    <property type="protein sequence ID" value="MBV6545964.1"/>
    <property type="molecule type" value="Genomic_DNA"/>
</dbReference>
<comment type="catalytic activity">
    <reaction evidence="1">
        <text>alpha-D-glucose 6-phosphate = beta-D-glucose 6-phosphate</text>
        <dbReference type="Rhea" id="RHEA:16249"/>
        <dbReference type="ChEBI" id="CHEBI:58225"/>
        <dbReference type="ChEBI" id="CHEBI:58247"/>
        <dbReference type="EC" id="5.1.3.15"/>
    </reaction>
</comment>
<dbReference type="InterPro" id="IPR011013">
    <property type="entry name" value="Gal_mutarotase_sf_dom"/>
</dbReference>
<proteinExistence type="inferred from homology"/>
<dbReference type="InterPro" id="IPR008183">
    <property type="entry name" value="Aldose_1/G6P_1-epimerase"/>
</dbReference>
<accession>A0A949SXH5</accession>
<evidence type="ECO:0000313" key="8">
    <source>
        <dbReference type="Proteomes" id="UP000732858"/>
    </source>
</evidence>
<dbReference type="CDD" id="cd09020">
    <property type="entry name" value="D-hex-6-P-epi_like"/>
    <property type="match status" value="1"/>
</dbReference>
<dbReference type="PANTHER" id="PTHR11122:SF13">
    <property type="entry name" value="GLUCOSE-6-PHOSPHATE 1-EPIMERASE"/>
    <property type="match status" value="1"/>
</dbReference>